<evidence type="ECO:0000256" key="3">
    <source>
        <dbReference type="ARBA" id="ARBA00022475"/>
    </source>
</evidence>
<dbReference type="PANTHER" id="PTHR43790">
    <property type="entry name" value="CARBOHYDRATE TRANSPORT ATP-BINDING PROTEIN MG119-RELATED"/>
    <property type="match status" value="1"/>
</dbReference>
<protein>
    <submittedName>
        <fullName evidence="12">Xylose import ATP-binding protein XylG</fullName>
    </submittedName>
</protein>
<dbReference type="Gene3D" id="3.40.50.300">
    <property type="entry name" value="P-loop containing nucleotide triphosphate hydrolases"/>
    <property type="match status" value="2"/>
</dbReference>
<accession>A0A6S7AYK5</accession>
<keyword evidence="5" id="KW-0762">Sugar transport</keyword>
<keyword evidence="13" id="KW-1185">Reference proteome</keyword>
<dbReference type="PROSITE" id="PS00211">
    <property type="entry name" value="ABC_TRANSPORTER_1"/>
    <property type="match status" value="1"/>
</dbReference>
<evidence type="ECO:0000313" key="12">
    <source>
        <dbReference type="EMBL" id="CAB3781840.1"/>
    </source>
</evidence>
<evidence type="ECO:0000256" key="1">
    <source>
        <dbReference type="ARBA" id="ARBA00004202"/>
    </source>
</evidence>
<dbReference type="Proteomes" id="UP000494115">
    <property type="component" value="Unassembled WGS sequence"/>
</dbReference>
<evidence type="ECO:0000256" key="2">
    <source>
        <dbReference type="ARBA" id="ARBA00022448"/>
    </source>
</evidence>
<dbReference type="PANTHER" id="PTHR43790:SF9">
    <property type="entry name" value="GALACTOFURANOSE TRANSPORTER ATP-BINDING PROTEIN YTFR"/>
    <property type="match status" value="1"/>
</dbReference>
<dbReference type="AlphaFoldDB" id="A0A6S7AYK5"/>
<evidence type="ECO:0000256" key="4">
    <source>
        <dbReference type="ARBA" id="ARBA00022519"/>
    </source>
</evidence>
<keyword evidence="6" id="KW-0677">Repeat</keyword>
<evidence type="ECO:0000256" key="8">
    <source>
        <dbReference type="ARBA" id="ARBA00022840"/>
    </source>
</evidence>
<dbReference type="GO" id="GO:0005524">
    <property type="term" value="F:ATP binding"/>
    <property type="evidence" value="ECO:0007669"/>
    <property type="project" value="UniProtKB-KW"/>
</dbReference>
<proteinExistence type="predicted"/>
<feature type="domain" description="ABC transporter" evidence="11">
    <location>
        <begin position="250"/>
        <end position="509"/>
    </location>
</feature>
<dbReference type="GO" id="GO:0016887">
    <property type="term" value="F:ATP hydrolysis activity"/>
    <property type="evidence" value="ECO:0007669"/>
    <property type="project" value="InterPro"/>
</dbReference>
<keyword evidence="8 12" id="KW-0067">ATP-binding</keyword>
<evidence type="ECO:0000259" key="11">
    <source>
        <dbReference type="PROSITE" id="PS50893"/>
    </source>
</evidence>
<dbReference type="SUPFAM" id="SSF52540">
    <property type="entry name" value="P-loop containing nucleoside triphosphate hydrolases"/>
    <property type="match status" value="2"/>
</dbReference>
<keyword evidence="2" id="KW-0813">Transport</keyword>
<dbReference type="CDD" id="cd03216">
    <property type="entry name" value="ABC_Carb_Monos_I"/>
    <property type="match status" value="1"/>
</dbReference>
<sequence>MLSLERSTVEKSHPPPPLLEMRGIGKAFGPVVVLDDVALSCGAGEIHAICGENGAGKSTLMKVLSGVYTPERGEILIDGEAVRFAHPAEAREAGIGIIHQELSLLPYRSVAENIFVGREPSRGGVIDRAALRVRTLDVLARVGSSIDPDVECGRLSIAEQQVVEIAKALSLNARILVLDEPTAPLDSVESAKLFKLIDELRRKGVALLYISHRMAEVFDIADRITVLKDGRRMAVLPAAEADVDTVVRLMVGRDVSDFYPPRAQTPPGEPVMVLEQAGNDELDAIDLGIHAGEIVGVAGLESSGKIALARAIFGVEPFTRGTVRFVDGGGAPRSAREATRRGIGYLPDDRKRDGLGLRQSLRDNAALTLRAMAGVFASPTRLARSHRAIDAMLQRVDVRAASFGLPVEALSGGNQQKVVIARWLARQPRLWVVCEPTRGIDVVAKATVYRILRDYANAGGAVLMVSSDVTEVIGLSDRICVMAGGRLVAHLPAGASEETVIAHALQSHHSLGEPEAMQ</sequence>
<keyword evidence="10" id="KW-0472">Membrane</keyword>
<dbReference type="InterPro" id="IPR003593">
    <property type="entry name" value="AAA+_ATPase"/>
</dbReference>
<evidence type="ECO:0000313" key="13">
    <source>
        <dbReference type="Proteomes" id="UP000494115"/>
    </source>
</evidence>
<dbReference type="SMART" id="SM00382">
    <property type="entry name" value="AAA"/>
    <property type="match status" value="2"/>
</dbReference>
<dbReference type="CDD" id="cd03215">
    <property type="entry name" value="ABC_Carb_Monos_II"/>
    <property type="match status" value="1"/>
</dbReference>
<evidence type="ECO:0000256" key="6">
    <source>
        <dbReference type="ARBA" id="ARBA00022737"/>
    </source>
</evidence>
<evidence type="ECO:0000256" key="7">
    <source>
        <dbReference type="ARBA" id="ARBA00022741"/>
    </source>
</evidence>
<dbReference type="InterPro" id="IPR003439">
    <property type="entry name" value="ABC_transporter-like_ATP-bd"/>
</dbReference>
<dbReference type="Pfam" id="PF00005">
    <property type="entry name" value="ABC_tran"/>
    <property type="match status" value="2"/>
</dbReference>
<keyword evidence="4" id="KW-0997">Cell inner membrane</keyword>
<dbReference type="InterPro" id="IPR027417">
    <property type="entry name" value="P-loop_NTPase"/>
</dbReference>
<reference evidence="12 13" key="1">
    <citation type="submission" date="2020-04" db="EMBL/GenBank/DDBJ databases">
        <authorList>
            <person name="De Canck E."/>
        </authorList>
    </citation>
    <scope>NUCLEOTIDE SEQUENCE [LARGE SCALE GENOMIC DNA]</scope>
    <source>
        <strain evidence="12 13">LMG 28138</strain>
    </source>
</reference>
<name>A0A6S7AYK5_9BURK</name>
<organism evidence="12 13">
    <name type="scientific">Pararobbsia alpina</name>
    <dbReference type="NCBI Taxonomy" id="621374"/>
    <lineage>
        <taxon>Bacteria</taxon>
        <taxon>Pseudomonadati</taxon>
        <taxon>Pseudomonadota</taxon>
        <taxon>Betaproteobacteria</taxon>
        <taxon>Burkholderiales</taxon>
        <taxon>Burkholderiaceae</taxon>
        <taxon>Pararobbsia</taxon>
    </lineage>
</organism>
<dbReference type="InterPro" id="IPR017871">
    <property type="entry name" value="ABC_transporter-like_CS"/>
</dbReference>
<keyword evidence="3" id="KW-1003">Cell membrane</keyword>
<dbReference type="RefSeq" id="WP_217478376.1">
    <property type="nucleotide sequence ID" value="NZ_CADIKM010000004.1"/>
</dbReference>
<evidence type="ECO:0000256" key="5">
    <source>
        <dbReference type="ARBA" id="ARBA00022597"/>
    </source>
</evidence>
<keyword evidence="9" id="KW-1278">Translocase</keyword>
<keyword evidence="7" id="KW-0547">Nucleotide-binding</keyword>
<dbReference type="FunFam" id="3.40.50.300:FF:000127">
    <property type="entry name" value="Ribose import ATP-binding protein RbsA"/>
    <property type="match status" value="1"/>
</dbReference>
<evidence type="ECO:0000256" key="9">
    <source>
        <dbReference type="ARBA" id="ARBA00022967"/>
    </source>
</evidence>
<feature type="domain" description="ABC transporter" evidence="11">
    <location>
        <begin position="19"/>
        <end position="254"/>
    </location>
</feature>
<dbReference type="EMBL" id="CADIKM010000004">
    <property type="protein sequence ID" value="CAB3781840.1"/>
    <property type="molecule type" value="Genomic_DNA"/>
</dbReference>
<dbReference type="InterPro" id="IPR050107">
    <property type="entry name" value="ABC_carbohydrate_import_ATPase"/>
</dbReference>
<gene>
    <name evidence="12" type="primary">xylG_1</name>
    <name evidence="12" type="ORF">LMG28138_01360</name>
</gene>
<dbReference type="GO" id="GO:0005886">
    <property type="term" value="C:plasma membrane"/>
    <property type="evidence" value="ECO:0007669"/>
    <property type="project" value="UniProtKB-SubCell"/>
</dbReference>
<dbReference type="PROSITE" id="PS50893">
    <property type="entry name" value="ABC_TRANSPORTER_2"/>
    <property type="match status" value="2"/>
</dbReference>
<evidence type="ECO:0000256" key="10">
    <source>
        <dbReference type="ARBA" id="ARBA00023136"/>
    </source>
</evidence>
<comment type="subcellular location">
    <subcellularLocation>
        <location evidence="1">Cell membrane</location>
        <topology evidence="1">Peripheral membrane protein</topology>
    </subcellularLocation>
</comment>